<accession>A0AAE9ZY53</accession>
<feature type="transmembrane region" description="Helical" evidence="7">
    <location>
        <begin position="177"/>
        <end position="198"/>
    </location>
</feature>
<evidence type="ECO:0000313" key="8">
    <source>
        <dbReference type="EMBL" id="WED65155.1"/>
    </source>
</evidence>
<feature type="transmembrane region" description="Helical" evidence="7">
    <location>
        <begin position="377"/>
        <end position="397"/>
    </location>
</feature>
<dbReference type="EMBL" id="CP119075">
    <property type="protein sequence ID" value="WED65155.1"/>
    <property type="molecule type" value="Genomic_DNA"/>
</dbReference>
<evidence type="ECO:0000256" key="2">
    <source>
        <dbReference type="ARBA" id="ARBA00006434"/>
    </source>
</evidence>
<dbReference type="AlphaFoldDB" id="A0AAE9ZY53"/>
<organism evidence="8 9">
    <name type="scientific">Synoicihabitans lomoniglobus</name>
    <dbReference type="NCBI Taxonomy" id="2909285"/>
    <lineage>
        <taxon>Bacteria</taxon>
        <taxon>Pseudomonadati</taxon>
        <taxon>Verrucomicrobiota</taxon>
        <taxon>Opitutia</taxon>
        <taxon>Opitutales</taxon>
        <taxon>Opitutaceae</taxon>
        <taxon>Synoicihabitans</taxon>
    </lineage>
</organism>
<evidence type="ECO:0000256" key="3">
    <source>
        <dbReference type="ARBA" id="ARBA00022692"/>
    </source>
</evidence>
<proteinExistence type="inferred from homology"/>
<feature type="transmembrane region" description="Helical" evidence="7">
    <location>
        <begin position="5"/>
        <end position="22"/>
    </location>
</feature>
<evidence type="ECO:0000313" key="9">
    <source>
        <dbReference type="Proteomes" id="UP001218638"/>
    </source>
</evidence>
<reference evidence="8" key="1">
    <citation type="submission" date="2023-03" db="EMBL/GenBank/DDBJ databases">
        <title>Lomoglobus Profundus gen. nov., sp. nov., a novel member of the phylum Verrucomicrobia, isolated from deep-marine sediment of South China Sea.</title>
        <authorList>
            <person name="Ahmad T."/>
            <person name="Ishaq S.E."/>
            <person name="Wang F."/>
        </authorList>
    </citation>
    <scope>NUCLEOTIDE SEQUENCE</scope>
    <source>
        <strain evidence="8">LMO-M01</strain>
    </source>
</reference>
<feature type="transmembrane region" description="Helical" evidence="7">
    <location>
        <begin position="73"/>
        <end position="94"/>
    </location>
</feature>
<evidence type="ECO:0000256" key="4">
    <source>
        <dbReference type="ARBA" id="ARBA00022989"/>
    </source>
</evidence>
<feature type="transmembrane region" description="Helical" evidence="7">
    <location>
        <begin position="234"/>
        <end position="257"/>
    </location>
</feature>
<protein>
    <submittedName>
        <fullName evidence="8">Uncharacterized protein</fullName>
    </submittedName>
</protein>
<keyword evidence="5 7" id="KW-0472">Membrane</keyword>
<gene>
    <name evidence="8" type="ORF">PXH66_22690</name>
</gene>
<feature type="transmembrane region" description="Helical" evidence="7">
    <location>
        <begin position="527"/>
        <end position="544"/>
    </location>
</feature>
<dbReference type="InterPro" id="IPR038377">
    <property type="entry name" value="Na/Glc_symporter_sf"/>
</dbReference>
<dbReference type="PANTHER" id="PTHR11819">
    <property type="entry name" value="SOLUTE CARRIER FAMILY 5"/>
    <property type="match status" value="1"/>
</dbReference>
<dbReference type="InterPro" id="IPR001734">
    <property type="entry name" value="Na/solute_symporter"/>
</dbReference>
<keyword evidence="4 7" id="KW-1133">Transmembrane helix</keyword>
<dbReference type="GO" id="GO:0005886">
    <property type="term" value="C:plasma membrane"/>
    <property type="evidence" value="ECO:0007669"/>
    <property type="project" value="TreeGrafter"/>
</dbReference>
<dbReference type="KEGG" id="slom:PXH66_22690"/>
<dbReference type="Proteomes" id="UP001218638">
    <property type="component" value="Chromosome"/>
</dbReference>
<dbReference type="PROSITE" id="PS50283">
    <property type="entry name" value="NA_SOLUT_SYMP_3"/>
    <property type="match status" value="1"/>
</dbReference>
<feature type="transmembrane region" description="Helical" evidence="7">
    <location>
        <begin position="409"/>
        <end position="429"/>
    </location>
</feature>
<evidence type="ECO:0000256" key="1">
    <source>
        <dbReference type="ARBA" id="ARBA00004141"/>
    </source>
</evidence>
<feature type="transmembrane region" description="Helical" evidence="7">
    <location>
        <begin position="132"/>
        <end position="165"/>
    </location>
</feature>
<keyword evidence="9" id="KW-1185">Reference proteome</keyword>
<feature type="transmembrane region" description="Helical" evidence="7">
    <location>
        <begin position="436"/>
        <end position="455"/>
    </location>
</feature>
<feature type="transmembrane region" description="Helical" evidence="7">
    <location>
        <begin position="550"/>
        <end position="569"/>
    </location>
</feature>
<dbReference type="GO" id="GO:0005412">
    <property type="term" value="F:D-glucose:sodium symporter activity"/>
    <property type="evidence" value="ECO:0007669"/>
    <property type="project" value="TreeGrafter"/>
</dbReference>
<sequence length="578" mass="62554">MTSIYISVLVYFGFLLITGWRFRSLNKDLGNFVRGGGLGAWWLVGASLVISNVSAMTFTGMGSIAFQAGAVPLIAYGATAFASFVCFFGLAAWARQTEAYTVPDILRERFGPEVEQFNSYYSFLWGIQNGAVWLWALSIFCSAMFDLPANTMIVALGIIVALYSTMGGRWAVMGTDFLQSLIILPVSLIVFTLSLRAVGGVDGFIDYWHALVDRGSVFMFPAATAGEAQQYTPAYIAALVLNTLVFHLSFFSSHKFLSARDGTAARKAALFGGFAVIIGAVIWMVPAVVARFLYATEVLAHTEVSNPADTAYAITASHVLPGSLMGLMIIVLFAATMSNMDTGLNYTAGIFVRNILKPLRRKLGRHDPMTPAAEVRMGQVVTGINGGLMITLALIYANASSIGILELAYTGNVLIVFPLAIPILVGTWVKQLPRWAYFFSFACAVIPAAWSVVASTMGNPWSLQEKTFGVLAAGIGSILCTIPFYRHSSAAFRQRVDAFFLKTRTPIATGGPHETESARVGLLQRKILGSSVMWAGHVILLLMLVPSDWLGRGCVLFVSATLWAVAWMLRQKAPPPTS</sequence>
<evidence type="ECO:0000256" key="7">
    <source>
        <dbReference type="SAM" id="Phobius"/>
    </source>
</evidence>
<feature type="transmembrane region" description="Helical" evidence="7">
    <location>
        <begin position="269"/>
        <end position="294"/>
    </location>
</feature>
<evidence type="ECO:0000256" key="6">
    <source>
        <dbReference type="RuleBase" id="RU362091"/>
    </source>
</evidence>
<evidence type="ECO:0000256" key="5">
    <source>
        <dbReference type="ARBA" id="ARBA00023136"/>
    </source>
</evidence>
<dbReference type="Gene3D" id="1.20.1730.10">
    <property type="entry name" value="Sodium/glucose cotransporter"/>
    <property type="match status" value="1"/>
</dbReference>
<name>A0AAE9ZY53_9BACT</name>
<dbReference type="Pfam" id="PF00474">
    <property type="entry name" value="SSF"/>
    <property type="match status" value="1"/>
</dbReference>
<comment type="subcellular location">
    <subcellularLocation>
        <location evidence="1">Membrane</location>
        <topology evidence="1">Multi-pass membrane protein</topology>
    </subcellularLocation>
</comment>
<dbReference type="RefSeq" id="WP_330929541.1">
    <property type="nucleotide sequence ID" value="NZ_CP119075.1"/>
</dbReference>
<feature type="transmembrane region" description="Helical" evidence="7">
    <location>
        <begin position="42"/>
        <end position="66"/>
    </location>
</feature>
<keyword evidence="3 7" id="KW-0812">Transmembrane</keyword>
<dbReference type="PANTHER" id="PTHR11819:SF195">
    <property type="entry name" value="SODIUM_GLUCOSE COTRANSPORTER 4"/>
    <property type="match status" value="1"/>
</dbReference>
<comment type="similarity">
    <text evidence="2 6">Belongs to the sodium:solute symporter (SSF) (TC 2.A.21) family.</text>
</comment>
<feature type="transmembrane region" description="Helical" evidence="7">
    <location>
        <begin position="467"/>
        <end position="485"/>
    </location>
</feature>